<feature type="region of interest" description="Disordered" evidence="1">
    <location>
        <begin position="1"/>
        <end position="40"/>
    </location>
</feature>
<sequence length="380" mass="42553">MEFPTNLQIELKEDSPESFPVGTENVPRTTSESTSLHVQQPYTPLLSRSTPGLYSLPMEKNQPGCGTSGFFELTPPESAFGGYVGDFKHEHSHYLHTTDPRYLSSRYPLPIDPTLPSPLELPPVQYYSNNSTYDLSSLGWPVDESTRFIARQDVLLNEASLRSNPPLPLPMPIAYHARPNIEQVQQKSKVLQRVQQSRVTKRKGGASGEASRNAYGKAVTVIGAGLHKCVLPGCEMKRGFKRQEHLKRHIDTWNCRFCTSHDFNRFDNFRQHIGLHTRINGTGRTRFNALAQPFLFLLEASIKPRNNKKKAQRTQATSKAMLDEAWAALDTSLRISLLSALDEGVARELLALLEPGMSLEQWLPPLPRATMASIVAPIVL</sequence>
<evidence type="ECO:0000313" key="3">
    <source>
        <dbReference type="Proteomes" id="UP000319160"/>
    </source>
</evidence>
<gene>
    <name evidence="2" type="ORF">FHL15_001595</name>
</gene>
<comment type="caution">
    <text evidence="2">The sequence shown here is derived from an EMBL/GenBank/DDBJ whole genome shotgun (WGS) entry which is preliminary data.</text>
</comment>
<evidence type="ECO:0000313" key="2">
    <source>
        <dbReference type="EMBL" id="TRX97317.1"/>
    </source>
</evidence>
<reference evidence="3" key="1">
    <citation type="submission" date="2019-06" db="EMBL/GenBank/DDBJ databases">
        <title>Draft genome sequence of the griseofulvin-producing fungus Xylaria cubensis strain G536.</title>
        <authorList>
            <person name="Mead M.E."/>
            <person name="Raja H.A."/>
            <person name="Steenwyk J.L."/>
            <person name="Knowles S.L."/>
            <person name="Oberlies N.H."/>
            <person name="Rokas A."/>
        </authorList>
    </citation>
    <scope>NUCLEOTIDE SEQUENCE [LARGE SCALE GENOMIC DNA]</scope>
    <source>
        <strain evidence="3">G536</strain>
    </source>
</reference>
<dbReference type="STRING" id="2512241.A0A553IAV7"/>
<dbReference type="Proteomes" id="UP000319160">
    <property type="component" value="Unassembled WGS sequence"/>
</dbReference>
<evidence type="ECO:0008006" key="4">
    <source>
        <dbReference type="Google" id="ProtNLM"/>
    </source>
</evidence>
<accession>A0A553IAV7</accession>
<organism evidence="2 3">
    <name type="scientific">Xylaria flabelliformis</name>
    <dbReference type="NCBI Taxonomy" id="2512241"/>
    <lineage>
        <taxon>Eukaryota</taxon>
        <taxon>Fungi</taxon>
        <taxon>Dikarya</taxon>
        <taxon>Ascomycota</taxon>
        <taxon>Pezizomycotina</taxon>
        <taxon>Sordariomycetes</taxon>
        <taxon>Xylariomycetidae</taxon>
        <taxon>Xylariales</taxon>
        <taxon>Xylariaceae</taxon>
        <taxon>Xylaria</taxon>
    </lineage>
</organism>
<evidence type="ECO:0000256" key="1">
    <source>
        <dbReference type="SAM" id="MobiDB-lite"/>
    </source>
</evidence>
<feature type="compositionally biased region" description="Polar residues" evidence="1">
    <location>
        <begin position="26"/>
        <end position="40"/>
    </location>
</feature>
<dbReference type="EMBL" id="VFLP01000006">
    <property type="protein sequence ID" value="TRX97317.1"/>
    <property type="molecule type" value="Genomic_DNA"/>
</dbReference>
<dbReference type="OrthoDB" id="10018191at2759"/>
<dbReference type="AlphaFoldDB" id="A0A553IAV7"/>
<proteinExistence type="predicted"/>
<name>A0A553IAV7_9PEZI</name>
<protein>
    <recommendedName>
        <fullName evidence="4">C2H2-type domain-containing protein</fullName>
    </recommendedName>
</protein>
<keyword evidence="3" id="KW-1185">Reference proteome</keyword>